<reference evidence="1 2" key="1">
    <citation type="submission" date="2020-01" db="EMBL/GenBank/DDBJ databases">
        <title>Kibdelosporangium persica a novel Actinomycetes from a hot desert in Iran.</title>
        <authorList>
            <person name="Safaei N."/>
            <person name="Zaburannyi N."/>
            <person name="Mueller R."/>
            <person name="Wink J."/>
        </authorList>
    </citation>
    <scope>NUCLEOTIDE SEQUENCE [LARGE SCALE GENOMIC DNA]</scope>
    <source>
        <strain evidence="1 2">4NS15</strain>
    </source>
</reference>
<dbReference type="InterPro" id="IPR052341">
    <property type="entry name" value="LOG_family_nucleotidases"/>
</dbReference>
<keyword evidence="2" id="KW-1185">Reference proteome</keyword>
<proteinExistence type="predicted"/>
<evidence type="ECO:0000313" key="2">
    <source>
        <dbReference type="Proteomes" id="UP000763557"/>
    </source>
</evidence>
<comment type="caution">
    <text evidence="1">The sequence shown here is derived from an EMBL/GenBank/DDBJ whole genome shotgun (WGS) entry which is preliminary data.</text>
</comment>
<accession>A0ABX2FCT6</accession>
<dbReference type="Gene3D" id="3.40.50.450">
    <property type="match status" value="1"/>
</dbReference>
<sequence length="366" mass="39504">MRTEITDIEALRDHRAAGHDLRDTVLIGLDLTGHGDLLRTALDGAVLLGCEVPDRTRRQAEAAGALIFPDIPDLPYHVYRTRLYTPAELFDGFDPGRPETYADTPDARIYEHSKQQGRSPDPLHALAERLHDHSITTALAEVLATCTPPPVAVMGGHALTRDSEGYRAAMRLGAALGVAGFTVLTGGGPGAMEAVPYGVRMPDHVDELHAELAKSPRFGADAAAIGEWLATGLRPSLPDSEPLTIGIPTWFYGHEPPNPACHLHAKYFANSVREDGLLTVATGGVVYTPGSAGTVQEVFQDYTQNHYTSIGPAAPMVFLGKHFWTTEVPAAPLVRQLARGRDAEEWILVTDDVDEAVALLRKYSAT</sequence>
<gene>
    <name evidence="1" type="ORF">GC106_58810</name>
</gene>
<protein>
    <submittedName>
        <fullName evidence="1">Rossmann fold nucleotide-binding protein</fullName>
    </submittedName>
</protein>
<dbReference type="SUPFAM" id="SSF102405">
    <property type="entry name" value="MCP/YpsA-like"/>
    <property type="match status" value="1"/>
</dbReference>
<organism evidence="1 2">
    <name type="scientific">Kibdelosporangium persicum</name>
    <dbReference type="NCBI Taxonomy" id="2698649"/>
    <lineage>
        <taxon>Bacteria</taxon>
        <taxon>Bacillati</taxon>
        <taxon>Actinomycetota</taxon>
        <taxon>Actinomycetes</taxon>
        <taxon>Pseudonocardiales</taxon>
        <taxon>Pseudonocardiaceae</taxon>
        <taxon>Kibdelosporangium</taxon>
    </lineage>
</organism>
<evidence type="ECO:0000313" key="1">
    <source>
        <dbReference type="EMBL" id="NRN68638.1"/>
    </source>
</evidence>
<dbReference type="Proteomes" id="UP000763557">
    <property type="component" value="Unassembled WGS sequence"/>
</dbReference>
<dbReference type="EMBL" id="JAAATY010000021">
    <property type="protein sequence ID" value="NRN68638.1"/>
    <property type="molecule type" value="Genomic_DNA"/>
</dbReference>
<dbReference type="PANTHER" id="PTHR43393:SF3">
    <property type="entry name" value="LYSINE DECARBOXYLASE-LIKE PROTEIN"/>
    <property type="match status" value="1"/>
</dbReference>
<dbReference type="PANTHER" id="PTHR43393">
    <property type="entry name" value="CYTOKININ RIBOSIDE 5'-MONOPHOSPHATE PHOSPHORIBOHYDROLASE"/>
    <property type="match status" value="1"/>
</dbReference>
<name>A0ABX2FCT6_9PSEU</name>
<dbReference type="RefSeq" id="WP_173137990.1">
    <property type="nucleotide sequence ID" value="NZ_CBCSGW010000078.1"/>
</dbReference>